<feature type="region of interest" description="Disordered" evidence="1">
    <location>
        <begin position="129"/>
        <end position="158"/>
    </location>
</feature>
<name>A0ABU1FAZ0_9RHOB</name>
<keyword evidence="3" id="KW-1185">Reference proteome</keyword>
<evidence type="ECO:0000256" key="1">
    <source>
        <dbReference type="SAM" id="MobiDB-lite"/>
    </source>
</evidence>
<protein>
    <submittedName>
        <fullName evidence="2">DUF4177 domain-containing protein</fullName>
    </submittedName>
</protein>
<dbReference type="Proteomes" id="UP001247754">
    <property type="component" value="Unassembled WGS sequence"/>
</dbReference>
<comment type="caution">
    <text evidence="2">The sequence shown here is derived from an EMBL/GenBank/DDBJ whole genome shotgun (WGS) entry which is preliminary data.</text>
</comment>
<gene>
    <name evidence="2" type="ORF">RGD00_15555</name>
</gene>
<sequence length="158" mass="16365">MQHYEYKVIPAPRRGEKARGARTTADRFALALTQMMNDLGREGWEYLRADTLPCEERSGLTSKTTSFQNMLVFRRSLAPAAAAPAAAPDPAEAARRALTAAPEVAAPAPSPIAGPIAAGRSLFAAVTRAAPAAPGQAPPVGPATPAGPATPRPDQAAE</sequence>
<dbReference type="EMBL" id="JAVKPH010000020">
    <property type="protein sequence ID" value="MDR5654029.1"/>
    <property type="molecule type" value="Genomic_DNA"/>
</dbReference>
<evidence type="ECO:0000313" key="3">
    <source>
        <dbReference type="Proteomes" id="UP001247754"/>
    </source>
</evidence>
<reference evidence="2 3" key="1">
    <citation type="submission" date="2023-09" db="EMBL/GenBank/DDBJ databases">
        <title>Xinfangfangia sedmenti sp. nov., isolated the sedment.</title>
        <authorList>
            <person name="Xu L."/>
        </authorList>
    </citation>
    <scope>NUCLEOTIDE SEQUENCE [LARGE SCALE GENOMIC DNA]</scope>
    <source>
        <strain evidence="2 3">LG-4</strain>
    </source>
</reference>
<feature type="compositionally biased region" description="Low complexity" evidence="1">
    <location>
        <begin position="143"/>
        <end position="158"/>
    </location>
</feature>
<accession>A0ABU1FAZ0</accession>
<dbReference type="RefSeq" id="WP_310458203.1">
    <property type="nucleotide sequence ID" value="NZ_JAVKPH010000020.1"/>
</dbReference>
<evidence type="ECO:0000313" key="2">
    <source>
        <dbReference type="EMBL" id="MDR5654029.1"/>
    </source>
</evidence>
<feature type="region of interest" description="Disordered" evidence="1">
    <location>
        <begin position="81"/>
        <end position="110"/>
    </location>
</feature>
<organism evidence="2 3">
    <name type="scientific">Ruixingdingia sedimenti</name>
    <dbReference type="NCBI Taxonomy" id="3073604"/>
    <lineage>
        <taxon>Bacteria</taxon>
        <taxon>Pseudomonadati</taxon>
        <taxon>Pseudomonadota</taxon>
        <taxon>Alphaproteobacteria</taxon>
        <taxon>Rhodobacterales</taxon>
        <taxon>Paracoccaceae</taxon>
        <taxon>Ruixingdingia</taxon>
    </lineage>
</organism>
<proteinExistence type="predicted"/>